<dbReference type="PANTHER" id="PTHR45887:SF1">
    <property type="entry name" value="TRANSLATION INITIATION FACTOR EIF-2B SUBUNIT EPSILON"/>
    <property type="match status" value="1"/>
</dbReference>
<dbReference type="CDD" id="cd11558">
    <property type="entry name" value="W2_eIF2B_epsilon"/>
    <property type="match status" value="1"/>
</dbReference>
<dbReference type="InterPro" id="IPR044123">
    <property type="entry name" value="W2_eIF2B_epsilon"/>
</dbReference>
<dbReference type="FunFam" id="1.25.40.180:FF:000022">
    <property type="entry name" value="Translation initiation factor eIF-2B epsilon subunit"/>
    <property type="match status" value="1"/>
</dbReference>
<dbReference type="GO" id="GO:0003743">
    <property type="term" value="F:translation initiation factor activity"/>
    <property type="evidence" value="ECO:0007669"/>
    <property type="project" value="TreeGrafter"/>
</dbReference>
<sequence>MKMCDYNENILPEALPCQILDFKYNNNNNNVGFGWNTSANPHLRHTYRDKVQFSNKNFKSEIFRNIQGCNYCTNDTFEDIFERFRDKGIQVKESLKKNIFQKVHNGNDFAIDFFEDLVDSIREKMCYVKCYVSEKVRHSSEFTIDAFENLISKTKNTNMHFVSFLGLEDGVKAKLESDFEDLLEGWKGFLEEVNDKLRSLQCSFNEKTEMIIDEFDDTTDCLKTIKNRQIAKIECAKEEIVDNIEDLVESCKCRISYVEENIKIYLNEKKNVITDEVEDIFDDLRTNIDRNIKHIQCIGEEKKDDIVDEVEDLVAGAKWTLDDRKSVLLFDAECAFDDAIERAKVIINEGKKEINTEICHFRNTILMGETLLKEFLSYSEHFISELFGFSEQRLMCFLCEGKQKAEVFYNEVVDSLVRGYEDKLLCDNLVLEINSSRYAYNVTMSEVNYHVMRALLTLPRPDGAAWQQLASRLTYFMPILTNYIRSDAAQKDCLLAVEDIAGSHPEIMEVVMKIINFLYEKEILSEEAILYWYCNPCSETDIENGKRVRKQVAPFISWLEKAEEETSDDDDDEED</sequence>
<organism evidence="8">
    <name type="scientific">Graphocephala atropunctata</name>
    <dbReference type="NCBI Taxonomy" id="36148"/>
    <lineage>
        <taxon>Eukaryota</taxon>
        <taxon>Metazoa</taxon>
        <taxon>Ecdysozoa</taxon>
        <taxon>Arthropoda</taxon>
        <taxon>Hexapoda</taxon>
        <taxon>Insecta</taxon>
        <taxon>Pterygota</taxon>
        <taxon>Neoptera</taxon>
        <taxon>Paraneoptera</taxon>
        <taxon>Hemiptera</taxon>
        <taxon>Auchenorrhyncha</taxon>
        <taxon>Membracoidea</taxon>
        <taxon>Cicadellidae</taxon>
        <taxon>Cicadellinae</taxon>
        <taxon>Cicadellini</taxon>
        <taxon>Graphocephala</taxon>
    </lineage>
</organism>
<dbReference type="AlphaFoldDB" id="A0A1B6LJB8"/>
<reference evidence="8" key="1">
    <citation type="submission" date="2015-11" db="EMBL/GenBank/DDBJ databases">
        <title>De novo transcriptome assembly of four potential Pierce s Disease insect vectors from Arizona vineyards.</title>
        <authorList>
            <person name="Tassone E.E."/>
        </authorList>
    </citation>
    <scope>NUCLEOTIDE SEQUENCE</scope>
</reference>
<dbReference type="InterPro" id="IPR003307">
    <property type="entry name" value="W2_domain"/>
</dbReference>
<evidence type="ECO:0000256" key="6">
    <source>
        <dbReference type="ARBA" id="ARBA00046432"/>
    </source>
</evidence>
<dbReference type="SMART" id="SM00515">
    <property type="entry name" value="eIF5C"/>
    <property type="match status" value="1"/>
</dbReference>
<dbReference type="GO" id="GO:0005085">
    <property type="term" value="F:guanyl-nucleotide exchange factor activity"/>
    <property type="evidence" value="ECO:0007669"/>
    <property type="project" value="InterPro"/>
</dbReference>
<proteinExistence type="inferred from homology"/>
<dbReference type="GO" id="GO:0005851">
    <property type="term" value="C:eukaryotic translation initiation factor 2B complex"/>
    <property type="evidence" value="ECO:0007669"/>
    <property type="project" value="TreeGrafter"/>
</dbReference>
<evidence type="ECO:0000313" key="8">
    <source>
        <dbReference type="EMBL" id="JAT23793.1"/>
    </source>
</evidence>
<dbReference type="InterPro" id="IPR016024">
    <property type="entry name" value="ARM-type_fold"/>
</dbReference>
<keyword evidence="3" id="KW-0963">Cytoplasm</keyword>
<name>A0A1B6LJB8_9HEMI</name>
<dbReference type="EMBL" id="GEBQ01016184">
    <property type="protein sequence ID" value="JAT23793.1"/>
    <property type="molecule type" value="Transcribed_RNA"/>
</dbReference>
<dbReference type="Gene3D" id="1.25.40.180">
    <property type="match status" value="1"/>
</dbReference>
<evidence type="ECO:0000259" key="7">
    <source>
        <dbReference type="PROSITE" id="PS51363"/>
    </source>
</evidence>
<dbReference type="GO" id="GO:0005829">
    <property type="term" value="C:cytosol"/>
    <property type="evidence" value="ECO:0007669"/>
    <property type="project" value="UniProtKB-SubCell"/>
</dbReference>
<gene>
    <name evidence="8" type="ORF">g.27886</name>
</gene>
<comment type="similarity">
    <text evidence="2">Belongs to the eIF-2B gamma/epsilon subunits family.</text>
</comment>
<evidence type="ECO:0000256" key="3">
    <source>
        <dbReference type="ARBA" id="ARBA00022490"/>
    </source>
</evidence>
<evidence type="ECO:0000256" key="1">
    <source>
        <dbReference type="ARBA" id="ARBA00004514"/>
    </source>
</evidence>
<feature type="domain" description="W2" evidence="7">
    <location>
        <begin position="402"/>
        <end position="569"/>
    </location>
</feature>
<dbReference type="SUPFAM" id="SSF48371">
    <property type="entry name" value="ARM repeat"/>
    <property type="match status" value="1"/>
</dbReference>
<evidence type="ECO:0000256" key="5">
    <source>
        <dbReference type="ARBA" id="ARBA00044345"/>
    </source>
</evidence>
<dbReference type="InterPro" id="IPR051956">
    <property type="entry name" value="eIF2B_epsilon"/>
</dbReference>
<comment type="subunit">
    <text evidence="6">Component of the translation initiation factor 2B (eIF2B) complex which is a heterodecamer of two sets of five different subunits: alpha, beta, gamma, delta and epsilon. Subunits alpha, beta and delta comprise a regulatory subcomplex and subunits epsilon and gamma comprise a catalytic subcomplex. Within the complex, the hexameric regulatory complex resides at the center, with the two heterodimeric catalytic subcomplexes bound on opposite sides.</text>
</comment>
<dbReference type="PROSITE" id="PS51363">
    <property type="entry name" value="W2"/>
    <property type="match status" value="1"/>
</dbReference>
<comment type="subcellular location">
    <subcellularLocation>
        <location evidence="1">Cytoplasm</location>
        <location evidence="1">Cytosol</location>
    </subcellularLocation>
</comment>
<dbReference type="Pfam" id="PF02020">
    <property type="entry name" value="W2"/>
    <property type="match status" value="1"/>
</dbReference>
<dbReference type="PANTHER" id="PTHR45887">
    <property type="entry name" value="TRANSLATION INITIATION FACTOR EIF-2B SUBUNIT EPSILON"/>
    <property type="match status" value="1"/>
</dbReference>
<dbReference type="GO" id="GO:0031369">
    <property type="term" value="F:translation initiation factor binding"/>
    <property type="evidence" value="ECO:0007669"/>
    <property type="project" value="InterPro"/>
</dbReference>
<evidence type="ECO:0000256" key="4">
    <source>
        <dbReference type="ARBA" id="ARBA00044144"/>
    </source>
</evidence>
<accession>A0A1B6LJB8</accession>
<evidence type="ECO:0000256" key="2">
    <source>
        <dbReference type="ARBA" id="ARBA00007878"/>
    </source>
</evidence>
<protein>
    <recommendedName>
        <fullName evidence="4">Translation initiation factor eIF2B subunit epsilon</fullName>
    </recommendedName>
    <alternativeName>
        <fullName evidence="5">eIF2B GDP-GTP exchange factor subunit epsilon</fullName>
    </alternativeName>
</protein>